<dbReference type="AlphaFoldDB" id="A0A7J0DDA9"/>
<sequence>MPTTRSSLNHFLMNKRRKPTKKSVPWAKTSWSVLYVLRRIQLVRLAVDTVILDYWTTLHPLSPPSMIHSPPSLTVLPKTRKHYSGWVVCDDEEDDFIELTPA</sequence>
<protein>
    <submittedName>
        <fullName evidence="1">Uncharacterized protein</fullName>
    </submittedName>
</protein>
<reference evidence="2" key="1">
    <citation type="submission" date="2019-07" db="EMBL/GenBank/DDBJ databases">
        <title>De Novo Assembly of kiwifruit Actinidia rufa.</title>
        <authorList>
            <person name="Sugita-Konishi S."/>
            <person name="Sato K."/>
            <person name="Mori E."/>
            <person name="Abe Y."/>
            <person name="Kisaki G."/>
            <person name="Hamano K."/>
            <person name="Suezawa K."/>
            <person name="Otani M."/>
            <person name="Fukuda T."/>
            <person name="Manabe T."/>
            <person name="Gomi K."/>
            <person name="Tabuchi M."/>
            <person name="Akimitsu K."/>
            <person name="Kataoka I."/>
        </authorList>
    </citation>
    <scope>NUCLEOTIDE SEQUENCE [LARGE SCALE GENOMIC DNA]</scope>
    <source>
        <strain evidence="2">cv. Fuchu</strain>
    </source>
</reference>
<dbReference type="EMBL" id="BJWL01000149">
    <property type="protein sequence ID" value="GFS31643.1"/>
    <property type="molecule type" value="Genomic_DNA"/>
</dbReference>
<name>A0A7J0DDA9_9ERIC</name>
<comment type="caution">
    <text evidence="1">The sequence shown here is derived from an EMBL/GenBank/DDBJ whole genome shotgun (WGS) entry which is preliminary data.</text>
</comment>
<evidence type="ECO:0000313" key="2">
    <source>
        <dbReference type="Proteomes" id="UP000585474"/>
    </source>
</evidence>
<dbReference type="Proteomes" id="UP000585474">
    <property type="component" value="Unassembled WGS sequence"/>
</dbReference>
<gene>
    <name evidence="1" type="ORF">Acr_00g0018450</name>
</gene>
<proteinExistence type="predicted"/>
<accession>A0A7J0DDA9</accession>
<organism evidence="1 2">
    <name type="scientific">Actinidia rufa</name>
    <dbReference type="NCBI Taxonomy" id="165716"/>
    <lineage>
        <taxon>Eukaryota</taxon>
        <taxon>Viridiplantae</taxon>
        <taxon>Streptophyta</taxon>
        <taxon>Embryophyta</taxon>
        <taxon>Tracheophyta</taxon>
        <taxon>Spermatophyta</taxon>
        <taxon>Magnoliopsida</taxon>
        <taxon>eudicotyledons</taxon>
        <taxon>Gunneridae</taxon>
        <taxon>Pentapetalae</taxon>
        <taxon>asterids</taxon>
        <taxon>Ericales</taxon>
        <taxon>Actinidiaceae</taxon>
        <taxon>Actinidia</taxon>
    </lineage>
</organism>
<keyword evidence="2" id="KW-1185">Reference proteome</keyword>
<evidence type="ECO:0000313" key="1">
    <source>
        <dbReference type="EMBL" id="GFS31643.1"/>
    </source>
</evidence>